<dbReference type="FunFam" id="3.10.110.10:FF:000037">
    <property type="entry name" value="ubiquitin-conjugating enzyme E2 27"/>
    <property type="match status" value="1"/>
</dbReference>
<feature type="domain" description="UBC core" evidence="14">
    <location>
        <begin position="4"/>
        <end position="152"/>
    </location>
</feature>
<evidence type="ECO:0000313" key="15">
    <source>
        <dbReference type="EMBL" id="EEQ34144.1"/>
    </source>
</evidence>
<dbReference type="InterPro" id="IPR015368">
    <property type="entry name" value="UBA_C_fun"/>
</dbReference>
<dbReference type="RefSeq" id="XP_002844999.1">
    <property type="nucleotide sequence ID" value="XM_002844953.1"/>
</dbReference>
<dbReference type="GO" id="GO:0070628">
    <property type="term" value="F:proteasome binding"/>
    <property type="evidence" value="ECO:0007669"/>
    <property type="project" value="EnsemblFungi"/>
</dbReference>
<organism evidence="15 16">
    <name type="scientific">Arthroderma otae (strain ATCC MYA-4605 / CBS 113480)</name>
    <name type="common">Microsporum canis</name>
    <dbReference type="NCBI Taxonomy" id="554155"/>
    <lineage>
        <taxon>Eukaryota</taxon>
        <taxon>Fungi</taxon>
        <taxon>Dikarya</taxon>
        <taxon>Ascomycota</taxon>
        <taxon>Pezizomycotina</taxon>
        <taxon>Eurotiomycetes</taxon>
        <taxon>Eurotiomycetidae</taxon>
        <taxon>Onygenales</taxon>
        <taxon>Arthrodermataceae</taxon>
        <taxon>Microsporum</taxon>
    </lineage>
</organism>
<dbReference type="GO" id="GO:0036503">
    <property type="term" value="P:ERAD pathway"/>
    <property type="evidence" value="ECO:0007669"/>
    <property type="project" value="EnsemblFungi"/>
</dbReference>
<evidence type="ECO:0000259" key="14">
    <source>
        <dbReference type="PROSITE" id="PS50127"/>
    </source>
</evidence>
<evidence type="ECO:0000256" key="4">
    <source>
        <dbReference type="ARBA" id="ARBA00022786"/>
    </source>
</evidence>
<evidence type="ECO:0000256" key="12">
    <source>
        <dbReference type="PROSITE-ProRule" id="PRU10133"/>
    </source>
</evidence>
<keyword evidence="15" id="KW-0436">Ligase</keyword>
<dbReference type="eggNOG" id="KOG0418">
    <property type="taxonomic scope" value="Eukaryota"/>
</dbReference>
<evidence type="ECO:0000256" key="10">
    <source>
        <dbReference type="ARBA" id="ARBA00072431"/>
    </source>
</evidence>
<dbReference type="PROSITE" id="PS00183">
    <property type="entry name" value="UBC_1"/>
    <property type="match status" value="1"/>
</dbReference>
<evidence type="ECO:0000256" key="1">
    <source>
        <dbReference type="ARBA" id="ARBA00012486"/>
    </source>
</evidence>
<evidence type="ECO:0000256" key="7">
    <source>
        <dbReference type="ARBA" id="ARBA00041569"/>
    </source>
</evidence>
<dbReference type="SUPFAM" id="SSF54495">
    <property type="entry name" value="UBC-like"/>
    <property type="match status" value="1"/>
</dbReference>
<gene>
    <name evidence="15" type="ORF">MCYG_06963</name>
</gene>
<dbReference type="HOGENOM" id="CLU_030988_13_1_1"/>
<dbReference type="Pfam" id="PF00179">
    <property type="entry name" value="UQ_con"/>
    <property type="match status" value="1"/>
</dbReference>
<comment type="similarity">
    <text evidence="13">Belongs to the ubiquitin-conjugating enzyme family.</text>
</comment>
<dbReference type="OMA" id="THLRGQF"/>
<dbReference type="STRING" id="554155.C5FW60"/>
<name>C5FW60_ARTOC</name>
<dbReference type="VEuPathDB" id="FungiDB:MCYG_06963"/>
<dbReference type="SMART" id="SM00212">
    <property type="entry name" value="UBCc"/>
    <property type="match status" value="1"/>
</dbReference>
<accession>C5FW60</accession>
<dbReference type="Gene3D" id="3.10.110.10">
    <property type="entry name" value="Ubiquitin Conjugating Enzyme"/>
    <property type="match status" value="1"/>
</dbReference>
<evidence type="ECO:0000256" key="2">
    <source>
        <dbReference type="ARBA" id="ARBA00022679"/>
    </source>
</evidence>
<evidence type="ECO:0000256" key="6">
    <source>
        <dbReference type="ARBA" id="ARBA00039884"/>
    </source>
</evidence>
<dbReference type="InterPro" id="IPR050113">
    <property type="entry name" value="Ub_conjugating_enzyme"/>
</dbReference>
<dbReference type="Proteomes" id="UP000002035">
    <property type="component" value="Unassembled WGS sequence"/>
</dbReference>
<evidence type="ECO:0000256" key="8">
    <source>
        <dbReference type="ARBA" id="ARBA00042179"/>
    </source>
</evidence>
<dbReference type="PANTHER" id="PTHR24067">
    <property type="entry name" value="UBIQUITIN-CONJUGATING ENZYME E2"/>
    <property type="match status" value="1"/>
</dbReference>
<dbReference type="InterPro" id="IPR009060">
    <property type="entry name" value="UBA-like_sf"/>
</dbReference>
<evidence type="ECO:0000256" key="13">
    <source>
        <dbReference type="RuleBase" id="RU362109"/>
    </source>
</evidence>
<evidence type="ECO:0000256" key="3">
    <source>
        <dbReference type="ARBA" id="ARBA00022741"/>
    </source>
</evidence>
<dbReference type="PROSITE" id="PS50127">
    <property type="entry name" value="UBC_2"/>
    <property type="match status" value="1"/>
</dbReference>
<reference evidence="16" key="1">
    <citation type="journal article" date="2012" name="MBio">
        <title>Comparative genome analysis of Trichophyton rubrum and related dermatophytes reveals candidate genes involved in infection.</title>
        <authorList>
            <person name="Martinez D.A."/>
            <person name="Oliver B.G."/>
            <person name="Graeser Y."/>
            <person name="Goldberg J.M."/>
            <person name="Li W."/>
            <person name="Martinez-Rossi N.M."/>
            <person name="Monod M."/>
            <person name="Shelest E."/>
            <person name="Barton R.C."/>
            <person name="Birch E."/>
            <person name="Brakhage A.A."/>
            <person name="Chen Z."/>
            <person name="Gurr S.J."/>
            <person name="Heiman D."/>
            <person name="Heitman J."/>
            <person name="Kosti I."/>
            <person name="Rossi A."/>
            <person name="Saif S."/>
            <person name="Samalova M."/>
            <person name="Saunders C.W."/>
            <person name="Shea T."/>
            <person name="Summerbell R.C."/>
            <person name="Xu J."/>
            <person name="Young S."/>
            <person name="Zeng Q."/>
            <person name="Birren B.W."/>
            <person name="Cuomo C.A."/>
            <person name="White T.C."/>
        </authorList>
    </citation>
    <scope>NUCLEOTIDE SEQUENCE [LARGE SCALE GENOMIC DNA]</scope>
    <source>
        <strain evidence="16">ATCC MYA-4605 / CBS 113480</strain>
    </source>
</reference>
<keyword evidence="16" id="KW-1185">Reference proteome</keyword>
<dbReference type="OrthoDB" id="9993688at2759"/>
<dbReference type="GO" id="GO:0005524">
    <property type="term" value="F:ATP binding"/>
    <property type="evidence" value="ECO:0007669"/>
    <property type="project" value="UniProtKB-UniRule"/>
</dbReference>
<feature type="active site" description="Glycyl thioester intermediate" evidence="12">
    <location>
        <position position="90"/>
    </location>
</feature>
<dbReference type="GO" id="GO:0006511">
    <property type="term" value="P:ubiquitin-dependent protein catabolic process"/>
    <property type="evidence" value="ECO:0007669"/>
    <property type="project" value="EnsemblFungi"/>
</dbReference>
<keyword evidence="5 13" id="KW-0067">ATP-binding</keyword>
<dbReference type="AlphaFoldDB" id="C5FW60"/>
<protein>
    <recommendedName>
        <fullName evidence="10">Ubiquitin-conjugating enzyme E2 1</fullName>
        <ecNumber evidence="1">2.3.2.23</ecNumber>
    </recommendedName>
    <alternativeName>
        <fullName evidence="11">E2 ubiquitin-conjugating enzyme 1</fullName>
    </alternativeName>
    <alternativeName>
        <fullName evidence="8">E2 ubiquitin-conjugating enzyme 2</fullName>
    </alternativeName>
    <alternativeName>
        <fullName evidence="9">Ubiquitin carrier protein UBC2</fullName>
    </alternativeName>
    <alternativeName>
        <fullName evidence="6">Ubiquitin-conjugating enzyme E2 2</fullName>
    </alternativeName>
    <alternativeName>
        <fullName evidence="7">Ubiquitin-protein ligase UBC2</fullName>
    </alternativeName>
</protein>
<dbReference type="EMBL" id="DS995706">
    <property type="protein sequence ID" value="EEQ34144.1"/>
    <property type="molecule type" value="Genomic_DNA"/>
</dbReference>
<evidence type="ECO:0000313" key="16">
    <source>
        <dbReference type="Proteomes" id="UP000002035"/>
    </source>
</evidence>
<dbReference type="GO" id="GO:0016050">
    <property type="term" value="P:vesicle organization"/>
    <property type="evidence" value="ECO:0007669"/>
    <property type="project" value="EnsemblFungi"/>
</dbReference>
<dbReference type="SUPFAM" id="SSF46934">
    <property type="entry name" value="UBA-like"/>
    <property type="match status" value="1"/>
</dbReference>
<keyword evidence="4 13" id="KW-0833">Ubl conjugation pathway</keyword>
<dbReference type="InterPro" id="IPR000608">
    <property type="entry name" value="UBC"/>
</dbReference>
<dbReference type="EC" id="2.3.2.23" evidence="1"/>
<sequence length="249" mass="27715">MASNRTRRITKEIADIHADRHSQISVDPVSEDDLTRLKGTFPGPPGTAYEGGTFKIDITIPTEYPFRPPVMKFDTRVWHPNISSQTGAICLDTLSSAWSPVLTIKSALLSLQSLLSTPEPRDPQDAEVARMLLSDPKEFERVAREWAVMHAGAPRRHTGEGSGGATDESIRRKALKAKEDEQREKLAAWGNSYEGYNKNLIDRFCSMGFDVPRVVSAFKYVGIDPMDGDDYELEEAYMGDITARLLGEP</sequence>
<keyword evidence="2" id="KW-0808">Transferase</keyword>
<keyword evidence="3 13" id="KW-0547">Nucleotide-binding</keyword>
<dbReference type="GO" id="GO:0016874">
    <property type="term" value="F:ligase activity"/>
    <property type="evidence" value="ECO:0007669"/>
    <property type="project" value="UniProtKB-KW"/>
</dbReference>
<dbReference type="GeneID" id="9228225"/>
<dbReference type="CDD" id="cd23800">
    <property type="entry name" value="UBCc_UBE2K"/>
    <property type="match status" value="1"/>
</dbReference>
<dbReference type="InterPro" id="IPR016135">
    <property type="entry name" value="UBQ-conjugating_enzyme/RWD"/>
</dbReference>
<dbReference type="InterPro" id="IPR023313">
    <property type="entry name" value="UBQ-conjugating_AS"/>
</dbReference>
<dbReference type="Pfam" id="PF09288">
    <property type="entry name" value="UBA_3"/>
    <property type="match status" value="1"/>
</dbReference>
<proteinExistence type="inferred from homology"/>
<evidence type="ECO:0000256" key="11">
    <source>
        <dbReference type="ARBA" id="ARBA00077197"/>
    </source>
</evidence>
<evidence type="ECO:0000256" key="9">
    <source>
        <dbReference type="ARBA" id="ARBA00042190"/>
    </source>
</evidence>
<evidence type="ECO:0000256" key="5">
    <source>
        <dbReference type="ARBA" id="ARBA00022840"/>
    </source>
</evidence>
<dbReference type="GO" id="GO:0061631">
    <property type="term" value="F:ubiquitin conjugating enzyme activity"/>
    <property type="evidence" value="ECO:0007669"/>
    <property type="project" value="UniProtKB-EC"/>
</dbReference>